<dbReference type="EMBL" id="PZQS01000008">
    <property type="protein sequence ID" value="PVD25912.1"/>
    <property type="molecule type" value="Genomic_DNA"/>
</dbReference>
<feature type="region of interest" description="Disordered" evidence="1">
    <location>
        <begin position="24"/>
        <end position="69"/>
    </location>
</feature>
<gene>
    <name evidence="2" type="ORF">C0Q70_13576</name>
</gene>
<evidence type="ECO:0000313" key="2">
    <source>
        <dbReference type="EMBL" id="PVD25912.1"/>
    </source>
</evidence>
<evidence type="ECO:0000256" key="1">
    <source>
        <dbReference type="SAM" id="MobiDB-lite"/>
    </source>
</evidence>
<comment type="caution">
    <text evidence="2">The sequence shown here is derived from an EMBL/GenBank/DDBJ whole genome shotgun (WGS) entry which is preliminary data.</text>
</comment>
<organism evidence="2 3">
    <name type="scientific">Pomacea canaliculata</name>
    <name type="common">Golden apple snail</name>
    <dbReference type="NCBI Taxonomy" id="400727"/>
    <lineage>
        <taxon>Eukaryota</taxon>
        <taxon>Metazoa</taxon>
        <taxon>Spiralia</taxon>
        <taxon>Lophotrochozoa</taxon>
        <taxon>Mollusca</taxon>
        <taxon>Gastropoda</taxon>
        <taxon>Caenogastropoda</taxon>
        <taxon>Architaenioglossa</taxon>
        <taxon>Ampullarioidea</taxon>
        <taxon>Ampullariidae</taxon>
        <taxon>Pomacea</taxon>
    </lineage>
</organism>
<protein>
    <submittedName>
        <fullName evidence="2">Uncharacterized protein</fullName>
    </submittedName>
</protein>
<dbReference type="Proteomes" id="UP000245119">
    <property type="component" value="Linkage Group LG8"/>
</dbReference>
<sequence length="147" mass="16294">MPLTTRLWKVRLQTLQPFCASAPPVSEAPTAIGIRGQGKGLHRDTQAKTSGWRVKGESTGRGGRPGLHKEQRWVTAVDGGGGGRWVAVEEEERRKAGEVRCWDSREGACSMTRSARHRMAKCPPCQRKRVKERETARLGTSPFPSYP</sequence>
<reference evidence="2 3" key="1">
    <citation type="submission" date="2018-04" db="EMBL/GenBank/DDBJ databases">
        <title>The genome of golden apple snail Pomacea canaliculata provides insight into stress tolerance and invasive adaptation.</title>
        <authorList>
            <person name="Liu C."/>
            <person name="Liu B."/>
            <person name="Ren Y."/>
            <person name="Zhang Y."/>
            <person name="Wang H."/>
            <person name="Li S."/>
            <person name="Jiang F."/>
            <person name="Yin L."/>
            <person name="Zhang G."/>
            <person name="Qian W."/>
            <person name="Fan W."/>
        </authorList>
    </citation>
    <scope>NUCLEOTIDE SEQUENCE [LARGE SCALE GENOMIC DNA]</scope>
    <source>
        <strain evidence="2">SZHN2017</strain>
        <tissue evidence="2">Muscle</tissue>
    </source>
</reference>
<dbReference type="AlphaFoldDB" id="A0A2T7NXL6"/>
<keyword evidence="3" id="KW-1185">Reference proteome</keyword>
<accession>A0A2T7NXL6</accession>
<name>A0A2T7NXL6_POMCA</name>
<proteinExistence type="predicted"/>
<evidence type="ECO:0000313" key="3">
    <source>
        <dbReference type="Proteomes" id="UP000245119"/>
    </source>
</evidence>